<evidence type="ECO:0000313" key="1">
    <source>
        <dbReference type="EMBL" id="TEB06234.1"/>
    </source>
</evidence>
<organism evidence="1 2">
    <name type="scientific">Pelotomaculum propionicicum</name>
    <dbReference type="NCBI Taxonomy" id="258475"/>
    <lineage>
        <taxon>Bacteria</taxon>
        <taxon>Bacillati</taxon>
        <taxon>Bacillota</taxon>
        <taxon>Clostridia</taxon>
        <taxon>Eubacteriales</taxon>
        <taxon>Desulfotomaculaceae</taxon>
        <taxon>Pelotomaculum</taxon>
    </lineage>
</organism>
<evidence type="ECO:0000313" key="2">
    <source>
        <dbReference type="Proteomes" id="UP000297597"/>
    </source>
</evidence>
<dbReference type="GO" id="GO:0003677">
    <property type="term" value="F:DNA binding"/>
    <property type="evidence" value="ECO:0007669"/>
    <property type="project" value="InterPro"/>
</dbReference>
<dbReference type="GO" id="GO:0009307">
    <property type="term" value="P:DNA restriction-modification system"/>
    <property type="evidence" value="ECO:0007669"/>
    <property type="project" value="InterPro"/>
</dbReference>
<reference evidence="1 2" key="1">
    <citation type="journal article" date="2018" name="Environ. Microbiol.">
        <title>Novel energy conservation strategies and behaviour of Pelotomaculum schinkii driving syntrophic propionate catabolism.</title>
        <authorList>
            <person name="Hidalgo-Ahumada C.A.P."/>
            <person name="Nobu M.K."/>
            <person name="Narihiro T."/>
            <person name="Tamaki H."/>
            <person name="Liu W.T."/>
            <person name="Kamagata Y."/>
            <person name="Stams A.J.M."/>
            <person name="Imachi H."/>
            <person name="Sousa D.Z."/>
        </authorList>
    </citation>
    <scope>NUCLEOTIDE SEQUENCE [LARGE SCALE GENOMIC DNA]</scope>
    <source>
        <strain evidence="1 2">MGP</strain>
    </source>
</reference>
<name>A0A4Y7RB83_9FIRM</name>
<keyword evidence="2" id="KW-1185">Reference proteome</keyword>
<evidence type="ECO:0008006" key="3">
    <source>
        <dbReference type="Google" id="ProtNLM"/>
    </source>
</evidence>
<comment type="caution">
    <text evidence="1">The sequence shown here is derived from an EMBL/GenBank/DDBJ whole genome shotgun (WGS) entry which is preliminary data.</text>
</comment>
<sequence length="194" mass="22042">MVGARRCPPRKRKDVSCEVELMVSKTLFSSETAEWETPQELFDQLNKEFHFTLDVCATSENAKCTRYFTQEVNGLSQSWAGEVCWMNPPYGEPEQPCKPKCHKKKCKKRGFHNDRYIPGVCDWVKKAYEESLKGATVVCLLPARTETRWFHGYILGKAEVRFIKGRLKFGGAKHGAPFPSIIVVLGKRRPAGGN</sequence>
<protein>
    <recommendedName>
        <fullName evidence="3">DNA N-6-adenine-methyltransferase (Dam)</fullName>
    </recommendedName>
</protein>
<dbReference type="Pfam" id="PF05869">
    <property type="entry name" value="Dam"/>
    <property type="match status" value="1"/>
</dbReference>
<dbReference type="AlphaFoldDB" id="A0A4Y7RB83"/>
<dbReference type="InterPro" id="IPR008593">
    <property type="entry name" value="Dam_MeTrfase"/>
</dbReference>
<dbReference type="Proteomes" id="UP000297597">
    <property type="component" value="Unassembled WGS sequence"/>
</dbReference>
<proteinExistence type="predicted"/>
<accession>A0A4Y7RB83</accession>
<dbReference type="EMBL" id="QFFZ01000130">
    <property type="protein sequence ID" value="TEB06234.1"/>
    <property type="molecule type" value="Genomic_DNA"/>
</dbReference>
<gene>
    <name evidence="1" type="ORF">Pmgp_03814</name>
</gene>
<dbReference type="GO" id="GO:0009007">
    <property type="term" value="F:site-specific DNA-methyltransferase (adenine-specific) activity"/>
    <property type="evidence" value="ECO:0007669"/>
    <property type="project" value="InterPro"/>
</dbReference>